<dbReference type="AlphaFoldDB" id="A0A6A6HUC6"/>
<feature type="compositionally biased region" description="Low complexity" evidence="1">
    <location>
        <begin position="57"/>
        <end position="66"/>
    </location>
</feature>
<gene>
    <name evidence="2" type="ORF">BU26DRAFT_168887</name>
</gene>
<dbReference type="EMBL" id="ML987210">
    <property type="protein sequence ID" value="KAF2241706.1"/>
    <property type="molecule type" value="Genomic_DNA"/>
</dbReference>
<accession>A0A6A6HUC6</accession>
<reference evidence="2" key="1">
    <citation type="journal article" date="2020" name="Stud. Mycol.">
        <title>101 Dothideomycetes genomes: a test case for predicting lifestyles and emergence of pathogens.</title>
        <authorList>
            <person name="Haridas S."/>
            <person name="Albert R."/>
            <person name="Binder M."/>
            <person name="Bloem J."/>
            <person name="Labutti K."/>
            <person name="Salamov A."/>
            <person name="Andreopoulos B."/>
            <person name="Baker S."/>
            <person name="Barry K."/>
            <person name="Bills G."/>
            <person name="Bluhm B."/>
            <person name="Cannon C."/>
            <person name="Castanera R."/>
            <person name="Culley D."/>
            <person name="Daum C."/>
            <person name="Ezra D."/>
            <person name="Gonzalez J."/>
            <person name="Henrissat B."/>
            <person name="Kuo A."/>
            <person name="Liang C."/>
            <person name="Lipzen A."/>
            <person name="Lutzoni F."/>
            <person name="Magnuson J."/>
            <person name="Mondo S."/>
            <person name="Nolan M."/>
            <person name="Ohm R."/>
            <person name="Pangilinan J."/>
            <person name="Park H.-J."/>
            <person name="Ramirez L."/>
            <person name="Alfaro M."/>
            <person name="Sun H."/>
            <person name="Tritt A."/>
            <person name="Yoshinaga Y."/>
            <person name="Zwiers L.-H."/>
            <person name="Turgeon B."/>
            <person name="Goodwin S."/>
            <person name="Spatafora J."/>
            <person name="Crous P."/>
            <person name="Grigoriev I."/>
        </authorList>
    </citation>
    <scope>NUCLEOTIDE SEQUENCE</scope>
    <source>
        <strain evidence="2">CBS 122368</strain>
    </source>
</reference>
<dbReference type="GeneID" id="54573574"/>
<protein>
    <submittedName>
        <fullName evidence="2">Uncharacterized protein</fullName>
    </submittedName>
</protein>
<dbReference type="Proteomes" id="UP000800094">
    <property type="component" value="Unassembled WGS sequence"/>
</dbReference>
<proteinExistence type="predicted"/>
<feature type="region of interest" description="Disordered" evidence="1">
    <location>
        <begin position="56"/>
        <end position="86"/>
    </location>
</feature>
<sequence length="161" mass="17027">MECNGRDDARRETQMKTNLLRARCFVRRATGDGECAGDSFQGGVGDTLSRFISRAPGVSGSSVTSEEVGRERACPGTNLGSRGEAAMRPNGEAKRVGCCALPGRPSAGTHATPKQAEQLSNGSPLPLPLHGGKQFARKQLCPGETSSGAWSARMFLTVFDR</sequence>
<organism evidence="2 3">
    <name type="scientific">Trematosphaeria pertusa</name>
    <dbReference type="NCBI Taxonomy" id="390896"/>
    <lineage>
        <taxon>Eukaryota</taxon>
        <taxon>Fungi</taxon>
        <taxon>Dikarya</taxon>
        <taxon>Ascomycota</taxon>
        <taxon>Pezizomycotina</taxon>
        <taxon>Dothideomycetes</taxon>
        <taxon>Pleosporomycetidae</taxon>
        <taxon>Pleosporales</taxon>
        <taxon>Massarineae</taxon>
        <taxon>Trematosphaeriaceae</taxon>
        <taxon>Trematosphaeria</taxon>
    </lineage>
</organism>
<evidence type="ECO:0000313" key="3">
    <source>
        <dbReference type="Proteomes" id="UP000800094"/>
    </source>
</evidence>
<name>A0A6A6HUC6_9PLEO</name>
<evidence type="ECO:0000256" key="1">
    <source>
        <dbReference type="SAM" id="MobiDB-lite"/>
    </source>
</evidence>
<evidence type="ECO:0000313" key="2">
    <source>
        <dbReference type="EMBL" id="KAF2241706.1"/>
    </source>
</evidence>
<keyword evidence="3" id="KW-1185">Reference proteome</keyword>
<dbReference type="RefSeq" id="XP_033676710.1">
    <property type="nucleotide sequence ID" value="XM_033820244.1"/>
</dbReference>